<reference evidence="1" key="1">
    <citation type="journal article" date="2021" name="Environ. Microbiol.">
        <title>Gene family expansions and transcriptome signatures uncover fungal adaptations to wood decay.</title>
        <authorList>
            <person name="Hage H."/>
            <person name="Miyauchi S."/>
            <person name="Viragh M."/>
            <person name="Drula E."/>
            <person name="Min B."/>
            <person name="Chaduli D."/>
            <person name="Navarro D."/>
            <person name="Favel A."/>
            <person name="Norest M."/>
            <person name="Lesage-Meessen L."/>
            <person name="Balint B."/>
            <person name="Merenyi Z."/>
            <person name="de Eugenio L."/>
            <person name="Morin E."/>
            <person name="Martinez A.T."/>
            <person name="Baldrian P."/>
            <person name="Stursova M."/>
            <person name="Martinez M.J."/>
            <person name="Novotny C."/>
            <person name="Magnuson J.K."/>
            <person name="Spatafora J.W."/>
            <person name="Maurice S."/>
            <person name="Pangilinan J."/>
            <person name="Andreopoulos W."/>
            <person name="LaButti K."/>
            <person name="Hundley H."/>
            <person name="Na H."/>
            <person name="Kuo A."/>
            <person name="Barry K."/>
            <person name="Lipzen A."/>
            <person name="Henrissat B."/>
            <person name="Riley R."/>
            <person name="Ahrendt S."/>
            <person name="Nagy L.G."/>
            <person name="Grigoriev I.V."/>
            <person name="Martin F."/>
            <person name="Rosso M.N."/>
        </authorList>
    </citation>
    <scope>NUCLEOTIDE SEQUENCE</scope>
    <source>
        <strain evidence="1">CBS 384.51</strain>
    </source>
</reference>
<keyword evidence="2" id="KW-1185">Reference proteome</keyword>
<organism evidence="1 2">
    <name type="scientific">Irpex rosettiformis</name>
    <dbReference type="NCBI Taxonomy" id="378272"/>
    <lineage>
        <taxon>Eukaryota</taxon>
        <taxon>Fungi</taxon>
        <taxon>Dikarya</taxon>
        <taxon>Basidiomycota</taxon>
        <taxon>Agaricomycotina</taxon>
        <taxon>Agaricomycetes</taxon>
        <taxon>Polyporales</taxon>
        <taxon>Irpicaceae</taxon>
        <taxon>Irpex</taxon>
    </lineage>
</organism>
<comment type="caution">
    <text evidence="1">The sequence shown here is derived from an EMBL/GenBank/DDBJ whole genome shotgun (WGS) entry which is preliminary data.</text>
</comment>
<proteinExistence type="predicted"/>
<protein>
    <submittedName>
        <fullName evidence="1">Uncharacterized protein</fullName>
    </submittedName>
</protein>
<evidence type="ECO:0000313" key="1">
    <source>
        <dbReference type="EMBL" id="KAI0087639.1"/>
    </source>
</evidence>
<accession>A0ACB8U0N1</accession>
<evidence type="ECO:0000313" key="2">
    <source>
        <dbReference type="Proteomes" id="UP001055072"/>
    </source>
</evidence>
<sequence length="384" mass="41595">MILASVRRDDPQVDEQTLLLLGPTYAGVLAAFLLFGISVMQLYTYSSRYKDNIYIKVTVYGIFLLDILQSIIIAALGYYSLVTGWGRPSALGKLNWAFTSIPIVTGIIAAWVQGFYAWRIWVLSQWRVLPIFIILVALMQCCAAISITAASATLEDVSRLHTLYRRTICWLGGAAGADIIIAVCMLYFLFTIRRNKLHGTQLMINRLIRLTVETGVITAACAILELIMFQALSTTNLHLFFACALAKIYSNALMTSLNSRRATSSPSSRHDQESSAGYSSTSFSKLTSRGGRSFISGIGSRPGGGGGGGGVGGVGGGQDETLAGSTVVHISTATEREVDFAGVEEDLKSGEEAYTAKTQTHQTWTQTLTLWLPYPITGQAIDSV</sequence>
<name>A0ACB8U0N1_9APHY</name>
<dbReference type="Proteomes" id="UP001055072">
    <property type="component" value="Unassembled WGS sequence"/>
</dbReference>
<gene>
    <name evidence="1" type="ORF">BDY19DRAFT_907457</name>
</gene>
<dbReference type="EMBL" id="MU274917">
    <property type="protein sequence ID" value="KAI0087639.1"/>
    <property type="molecule type" value="Genomic_DNA"/>
</dbReference>